<sequence>MFYDGKCHKLDDVTFHIPSDSYTKPWTFTSSDGRFEMDFMPIIDRSAKINVGVIVTDQHQVFGKMSGKVILDHGTALDIQDLTCFAEKVHNKY</sequence>
<dbReference type="InterPro" id="IPR021243">
    <property type="entry name" value="DUF2804"/>
</dbReference>
<evidence type="ECO:0000313" key="1">
    <source>
        <dbReference type="EMBL" id="MPM87944.1"/>
    </source>
</evidence>
<gene>
    <name evidence="1" type="ORF">SDC9_135045</name>
</gene>
<dbReference type="PANTHER" id="PTHR35868:SF3">
    <property type="entry name" value="DUF2804 DOMAIN-CONTAINING PROTEIN"/>
    <property type="match status" value="1"/>
</dbReference>
<organism evidence="1">
    <name type="scientific">bioreactor metagenome</name>
    <dbReference type="NCBI Taxonomy" id="1076179"/>
    <lineage>
        <taxon>unclassified sequences</taxon>
        <taxon>metagenomes</taxon>
        <taxon>ecological metagenomes</taxon>
    </lineage>
</organism>
<comment type="caution">
    <text evidence="1">The sequence shown here is derived from an EMBL/GenBank/DDBJ whole genome shotgun (WGS) entry which is preliminary data.</text>
</comment>
<evidence type="ECO:0008006" key="2">
    <source>
        <dbReference type="Google" id="ProtNLM"/>
    </source>
</evidence>
<protein>
    <recommendedName>
        <fullName evidence="2">DUF2804 domain-containing protein</fullName>
    </recommendedName>
</protein>
<dbReference type="AlphaFoldDB" id="A0A645DER6"/>
<accession>A0A645DER6</accession>
<reference evidence="1" key="1">
    <citation type="submission" date="2019-08" db="EMBL/GenBank/DDBJ databases">
        <authorList>
            <person name="Kucharzyk K."/>
            <person name="Murdoch R.W."/>
            <person name="Higgins S."/>
            <person name="Loffler F."/>
        </authorList>
    </citation>
    <scope>NUCLEOTIDE SEQUENCE</scope>
</reference>
<proteinExistence type="predicted"/>
<name>A0A645DER6_9ZZZZ</name>
<dbReference type="EMBL" id="VSSQ01035662">
    <property type="protein sequence ID" value="MPM87944.1"/>
    <property type="molecule type" value="Genomic_DNA"/>
</dbReference>
<dbReference type="Pfam" id="PF10974">
    <property type="entry name" value="DUF2804"/>
    <property type="match status" value="1"/>
</dbReference>
<dbReference type="PANTHER" id="PTHR35868">
    <property type="entry name" value="DUF2804 DOMAIN-CONTAINING PROTEIN-RELATED"/>
    <property type="match status" value="1"/>
</dbReference>